<keyword evidence="2" id="KW-1185">Reference proteome</keyword>
<gene>
    <name evidence="1" type="ORF">J2800_002958</name>
</gene>
<dbReference type="RefSeq" id="WP_163233399.1">
    <property type="nucleotide sequence ID" value="NZ_BMLD01000004.1"/>
</dbReference>
<accession>A0ABU1N1B5</accession>
<comment type="caution">
    <text evidence="1">The sequence shown here is derived from an EMBL/GenBank/DDBJ whole genome shotgun (WGS) entry which is preliminary data.</text>
</comment>
<evidence type="ECO:0000313" key="1">
    <source>
        <dbReference type="EMBL" id="MDR6532202.1"/>
    </source>
</evidence>
<evidence type="ECO:0000313" key="2">
    <source>
        <dbReference type="Proteomes" id="UP001262754"/>
    </source>
</evidence>
<name>A0ABU1N1B5_9CAUL</name>
<dbReference type="Proteomes" id="UP001262754">
    <property type="component" value="Unassembled WGS sequence"/>
</dbReference>
<proteinExistence type="predicted"/>
<organism evidence="1 2">
    <name type="scientific">Caulobacter rhizosphaerae</name>
    <dbReference type="NCBI Taxonomy" id="2010972"/>
    <lineage>
        <taxon>Bacteria</taxon>
        <taxon>Pseudomonadati</taxon>
        <taxon>Pseudomonadota</taxon>
        <taxon>Alphaproteobacteria</taxon>
        <taxon>Caulobacterales</taxon>
        <taxon>Caulobacteraceae</taxon>
        <taxon>Caulobacter</taxon>
    </lineage>
</organism>
<protein>
    <submittedName>
        <fullName evidence="1">Uncharacterized protein</fullName>
    </submittedName>
</protein>
<sequence length="138" mass="14893">MPTLPDLTQFNRATVLLVDPKLSTRTRITPQTIDELATGYAAGDQKSGWLELTQIIGRAPAKAGADEPFEVRTGIVFTSPNREPLAIYLQAQDTGEATRGYLNGEAYTFQGGTAAALAEWVARFSPPVISRPQTASIQ</sequence>
<reference evidence="1 2" key="1">
    <citation type="submission" date="2023-07" db="EMBL/GenBank/DDBJ databases">
        <title>Sorghum-associated microbial communities from plants grown in Nebraska, USA.</title>
        <authorList>
            <person name="Schachtman D."/>
        </authorList>
    </citation>
    <scope>NUCLEOTIDE SEQUENCE [LARGE SCALE GENOMIC DNA]</scope>
    <source>
        <strain evidence="1 2">DS2154</strain>
    </source>
</reference>
<dbReference type="EMBL" id="JAVDRL010000008">
    <property type="protein sequence ID" value="MDR6532202.1"/>
    <property type="molecule type" value="Genomic_DNA"/>
</dbReference>